<feature type="region of interest" description="Disordered" evidence="1">
    <location>
        <begin position="385"/>
        <end position="414"/>
    </location>
</feature>
<dbReference type="PANTHER" id="PTHR11501">
    <property type="entry name" value="MICROTUBULE-ASSOCIATED PROTEIN"/>
    <property type="match status" value="1"/>
</dbReference>
<evidence type="ECO:0000313" key="3">
    <source>
        <dbReference type="Proteomes" id="UP000327468"/>
    </source>
</evidence>
<accession>A0A5N5Q5P2</accession>
<gene>
    <name evidence="2" type="ORF">PHYPO_G00002220</name>
</gene>
<feature type="compositionally biased region" description="Basic and acidic residues" evidence="1">
    <location>
        <begin position="256"/>
        <end position="272"/>
    </location>
</feature>
<proteinExistence type="predicted"/>
<organism evidence="2 3">
    <name type="scientific">Pangasianodon hypophthalmus</name>
    <name type="common">Striped catfish</name>
    <name type="synonym">Helicophagus hypophthalmus</name>
    <dbReference type="NCBI Taxonomy" id="310915"/>
    <lineage>
        <taxon>Eukaryota</taxon>
        <taxon>Metazoa</taxon>
        <taxon>Chordata</taxon>
        <taxon>Craniata</taxon>
        <taxon>Vertebrata</taxon>
        <taxon>Euteleostomi</taxon>
        <taxon>Actinopterygii</taxon>
        <taxon>Neopterygii</taxon>
        <taxon>Teleostei</taxon>
        <taxon>Ostariophysi</taxon>
        <taxon>Siluriformes</taxon>
        <taxon>Pangasiidae</taxon>
        <taxon>Pangasianodon</taxon>
    </lineage>
</organism>
<feature type="region of interest" description="Disordered" evidence="1">
    <location>
        <begin position="552"/>
        <end position="616"/>
    </location>
</feature>
<protein>
    <recommendedName>
        <fullName evidence="4">Microtubule-associated protein 4</fullName>
    </recommendedName>
</protein>
<dbReference type="Proteomes" id="UP000327468">
    <property type="component" value="Chromosome 1"/>
</dbReference>
<dbReference type="GO" id="GO:0008017">
    <property type="term" value="F:microtubule binding"/>
    <property type="evidence" value="ECO:0007669"/>
    <property type="project" value="InterPro"/>
</dbReference>
<feature type="region of interest" description="Disordered" evidence="1">
    <location>
        <begin position="213"/>
        <end position="317"/>
    </location>
</feature>
<keyword evidence="3" id="KW-1185">Reference proteome</keyword>
<feature type="compositionally biased region" description="Basic and acidic residues" evidence="1">
    <location>
        <begin position="288"/>
        <end position="303"/>
    </location>
</feature>
<comment type="caution">
    <text evidence="2">The sequence shown here is derived from an EMBL/GenBank/DDBJ whole genome shotgun (WGS) entry which is preliminary data.</text>
</comment>
<feature type="compositionally biased region" description="Low complexity" evidence="1">
    <location>
        <begin position="385"/>
        <end position="403"/>
    </location>
</feature>
<name>A0A5N5Q5P2_PANHP</name>
<evidence type="ECO:0000313" key="2">
    <source>
        <dbReference type="EMBL" id="KAB5586486.1"/>
    </source>
</evidence>
<feature type="compositionally biased region" description="Basic and acidic residues" evidence="1">
    <location>
        <begin position="231"/>
        <end position="246"/>
    </location>
</feature>
<dbReference type="PANTHER" id="PTHR11501:SF16">
    <property type="entry name" value="MICROTUBULE-ASSOCIATED PROTEIN 4"/>
    <property type="match status" value="1"/>
</dbReference>
<feature type="compositionally biased region" description="Basic residues" evidence="1">
    <location>
        <begin position="308"/>
        <end position="317"/>
    </location>
</feature>
<dbReference type="GO" id="GO:0031175">
    <property type="term" value="P:neuron projection development"/>
    <property type="evidence" value="ECO:0007669"/>
    <property type="project" value="TreeGrafter"/>
</dbReference>
<dbReference type="GO" id="GO:0000226">
    <property type="term" value="P:microtubule cytoskeleton organization"/>
    <property type="evidence" value="ECO:0007669"/>
    <property type="project" value="TreeGrafter"/>
</dbReference>
<evidence type="ECO:0008006" key="4">
    <source>
        <dbReference type="Google" id="ProtNLM"/>
    </source>
</evidence>
<dbReference type="AlphaFoldDB" id="A0A5N5Q5P2"/>
<sequence length="634" mass="68354">MADLTLSDALTDSVSQPVEENIVERDFIATLEAETFEDKVGETVGKTDYIPLLDDDEKGTVGLSGTPGEQISVSHQELQKEVQPHLFDQQALVSDLLPGSMAGFPDHWGAQSHPSQMVDTGFMGTFSGFPQPMGLGTNMDGGVASLQSEKPSSIADTQQPPLLATEAPITPKNTLDLSAGVFGDRWPDDAGIPSDLPFTPSVSTVISRHAGHLTESHQSVPDHQWSLRDSGLGDRDERENEGTDHKKEKKKKKRKPKDEVFDQTESKSKQEMQSENIDLLEGSHQMSSRKERDRDEAWQHQDISRAGGRIKKGKSRKKIPEEWAIHAEPFVPTSPLMSHDFGTELISCPVPGDIQACGQSLISLTEVYPDEGLMPSSLASDLLSLTASSPPAPEESSLAAHSATSHCEGPGFSTTSHLSVSSGFHDMLMETDSGDMGSTKDAFPLPVTVSKADPHVSVVNPQCFVPSEGAFEEVMFEQEPSFVDPTMGTHVLEDVPVVDPLMSTPGKAGFGSSMEALISAPPFSPSQTAWSLNGSNLNNQSEVFDISGMEGTTYDAPLQVPLPSPKSKTPKEAKSKQNRKSRSSSSKSPTSEAKLPSPQNSGLNPAAPPFFPSFAEPREHVTDLPAMLQGLFFE</sequence>
<dbReference type="GO" id="GO:0043005">
    <property type="term" value="C:neuron projection"/>
    <property type="evidence" value="ECO:0007669"/>
    <property type="project" value="TreeGrafter"/>
</dbReference>
<evidence type="ECO:0000256" key="1">
    <source>
        <dbReference type="SAM" id="MobiDB-lite"/>
    </source>
</evidence>
<reference evidence="2 3" key="1">
    <citation type="submission" date="2019-06" db="EMBL/GenBank/DDBJ databases">
        <title>A chromosome-scale genome assembly of the striped catfish, Pangasianodon hypophthalmus.</title>
        <authorList>
            <person name="Wen M."/>
            <person name="Zahm M."/>
            <person name="Roques C."/>
            <person name="Cabau C."/>
            <person name="Klopp C."/>
            <person name="Donnadieu C."/>
            <person name="Jouanno E."/>
            <person name="Avarre J.-C."/>
            <person name="Campet M."/>
            <person name="Ha T.T.T."/>
            <person name="Dugue R."/>
            <person name="Lampietro C."/>
            <person name="Louis A."/>
            <person name="Herpin A."/>
            <person name="Echchiki A."/>
            <person name="Berthelot C."/>
            <person name="Parey E."/>
            <person name="Roest-Crollius H."/>
            <person name="Braasch I."/>
            <person name="Postlethwait J."/>
            <person name="Bobe J."/>
            <person name="Montfort J."/>
            <person name="Bouchez O."/>
            <person name="Begum T."/>
            <person name="Schartl M."/>
            <person name="Guiguen Y."/>
        </authorList>
    </citation>
    <scope>NUCLEOTIDE SEQUENCE [LARGE SCALE GENOMIC DNA]</scope>
    <source>
        <strain evidence="2 3">Indonesia</strain>
        <tissue evidence="2">Blood</tissue>
    </source>
</reference>
<dbReference type="InterPro" id="IPR027324">
    <property type="entry name" value="MAP2/MAP4/Tau"/>
</dbReference>
<dbReference type="EMBL" id="VFJC01000002">
    <property type="protein sequence ID" value="KAB5586486.1"/>
    <property type="molecule type" value="Genomic_DNA"/>
</dbReference>